<reference evidence="3" key="1">
    <citation type="journal article" date="2008" name="Insect Biochem. Mol. Biol.">
        <title>The genome of a lepidopteran model insect, the silkworm Bombyx mori.</title>
        <authorList>
            <consortium name="International Silkworm Genome Consortium"/>
        </authorList>
    </citation>
    <scope>NUCLEOTIDE SEQUENCE [LARGE SCALE GENOMIC DNA]</scope>
    <source>
        <strain evidence="3">p50T</strain>
    </source>
</reference>
<protein>
    <submittedName>
        <fullName evidence="2">Uncharacterized protein</fullName>
    </submittedName>
</protein>
<evidence type="ECO:0000313" key="3">
    <source>
        <dbReference type="Proteomes" id="UP000005204"/>
    </source>
</evidence>
<dbReference type="Proteomes" id="UP000005204">
    <property type="component" value="Unassembled WGS sequence"/>
</dbReference>
<organism evidence="2 3">
    <name type="scientific">Bombyx mori</name>
    <name type="common">Silk moth</name>
    <dbReference type="NCBI Taxonomy" id="7091"/>
    <lineage>
        <taxon>Eukaryota</taxon>
        <taxon>Metazoa</taxon>
        <taxon>Ecdysozoa</taxon>
        <taxon>Arthropoda</taxon>
        <taxon>Hexapoda</taxon>
        <taxon>Insecta</taxon>
        <taxon>Pterygota</taxon>
        <taxon>Neoptera</taxon>
        <taxon>Endopterygota</taxon>
        <taxon>Lepidoptera</taxon>
        <taxon>Glossata</taxon>
        <taxon>Ditrysia</taxon>
        <taxon>Bombycoidea</taxon>
        <taxon>Bombycidae</taxon>
        <taxon>Bombycinae</taxon>
        <taxon>Bombyx</taxon>
    </lineage>
</organism>
<feature type="region of interest" description="Disordered" evidence="1">
    <location>
        <begin position="95"/>
        <end position="118"/>
    </location>
</feature>
<dbReference type="RefSeq" id="XP_021207620.1">
    <property type="nucleotide sequence ID" value="XM_021351945.3"/>
</dbReference>
<dbReference type="KEGG" id="bmor:101739476"/>
<dbReference type="RefSeq" id="XP_021207621.1">
    <property type="nucleotide sequence ID" value="XM_021351946.3"/>
</dbReference>
<proteinExistence type="predicted"/>
<accession>A0A8R2DPE7</accession>
<dbReference type="EnsemblMetazoa" id="XM_021351945.2">
    <property type="protein sequence ID" value="XP_021207620.1"/>
    <property type="gene ID" value="LOC101739476"/>
</dbReference>
<sequence length="444" mass="49829">MCCIFTCCGWMIDLFQRLWTFTMSCCISSAVGCAFLTASVSGIALGYNYSLAEYIDLKETNVSVYIKRGVFDDEIADDMEWRRSGHMPIAGHIREDNLMTGAPEEENPQASKSGRRLDDSIFESDDQNKFEGSLMRLTAKAPAFSTTTKPATSDLEMAEIMSKYQLGSVDQLKAIQGLINMRKSGDARDTTAKGAVKTTFGYDERYLPHFPAFPDPMMSGRRIMPSNININVDKADSSLRKAVPEASINEPDKWGRRKAFPGAINDVAYDYLDKSPKYPPPVTPKPGPVRPTKLRASSAIFRPTHTQKVIESSPKMDYAISKEVDRDLEEFKEKLMLDKFENPNLKSDVLKMPKEEFIKAEDDYEADIKGLPVRKKRNVSDIKKYIKPASSESNVVKKDKNIAFSIINNNIFNLASRIAEKSATAQMKTQNARTKSKLLLKLQS</sequence>
<reference evidence="2" key="2">
    <citation type="submission" date="2022-06" db="UniProtKB">
        <authorList>
            <consortium name="EnsemblMetazoa"/>
        </authorList>
    </citation>
    <scope>IDENTIFICATION</scope>
    <source>
        <strain evidence="2">p50T (Dazao)</strain>
    </source>
</reference>
<evidence type="ECO:0000256" key="1">
    <source>
        <dbReference type="SAM" id="MobiDB-lite"/>
    </source>
</evidence>
<evidence type="ECO:0000313" key="2">
    <source>
        <dbReference type="EnsemblMetazoa" id="XP_021207621.1"/>
    </source>
</evidence>
<keyword evidence="3" id="KW-1185">Reference proteome</keyword>
<dbReference type="GeneID" id="101739476"/>
<name>A0A8R2DPE7_BOMMO</name>
<dbReference type="AlphaFoldDB" id="A0A8R2DPE7"/>
<dbReference type="EnsemblMetazoa" id="XM_021351946.2">
    <property type="protein sequence ID" value="XP_021207621.1"/>
    <property type="gene ID" value="LOC101739476"/>
</dbReference>